<feature type="transmembrane region" description="Helical" evidence="5">
    <location>
        <begin position="287"/>
        <end position="308"/>
    </location>
</feature>
<comment type="caution">
    <text evidence="7">The sequence shown here is derived from an EMBL/GenBank/DDBJ whole genome shotgun (WGS) entry which is preliminary data.</text>
</comment>
<sequence>MSERAATAADRRGALLMAGVLAGMLLLDLHKVSIAIPALERSLHPGPTGIQLVHSSYVLAFALTLLPAGRLGDRGGRSRLIGIGLALYLAASALCTFAPGIELVIAGRAALGVAAGILMPQAMGLVQSLFSGEERGRAFGVYGVCVSLATALGPSVGGLLVWLGGDVHGWRGVFALNLPVGVALAVSAAILLPRLRDELAPSPSAVPHKGGDAVGLAVFGAAIVLVLAPFILTTGRPGDPVWRWLLVLPAAALAVVFVARSRERGRAGRGTVIDVTLLQLPSLRNGVLISLTWFATGPAFVLGLTVYLQTAVGLNALAAGMLQLPSAAASALGAALGGRHVARQGRRLTIIGMLLSAGGMLASTACLGLPLVGIFVAIPLLQLVIGFGGGLVVSPNHAQTLADVPRDRGGAAGSLGQLAQRVSNSVGVSLAAVAFFTPIYGSGATLDSAAPAVTLAAAHAATAVSLCFLALALTVALVDRHRQRSVAALAVAA</sequence>
<gene>
    <name evidence="7" type="ORF">HLA99_09515</name>
</gene>
<dbReference type="PROSITE" id="PS50850">
    <property type="entry name" value="MFS"/>
    <property type="match status" value="1"/>
</dbReference>
<dbReference type="RefSeq" id="WP_167036510.1">
    <property type="nucleotide sequence ID" value="NZ_BAAANA010000001.1"/>
</dbReference>
<keyword evidence="8" id="KW-1185">Reference proteome</keyword>
<evidence type="ECO:0000259" key="6">
    <source>
        <dbReference type="PROSITE" id="PS50850"/>
    </source>
</evidence>
<feature type="transmembrane region" description="Helical" evidence="5">
    <location>
        <begin position="452"/>
        <end position="478"/>
    </location>
</feature>
<dbReference type="InterPro" id="IPR036259">
    <property type="entry name" value="MFS_trans_sf"/>
</dbReference>
<protein>
    <submittedName>
        <fullName evidence="7">MFS transporter</fullName>
    </submittedName>
</protein>
<dbReference type="Pfam" id="PF07690">
    <property type="entry name" value="MFS_1"/>
    <property type="match status" value="2"/>
</dbReference>
<feature type="transmembrane region" description="Helical" evidence="5">
    <location>
        <begin position="371"/>
        <end position="393"/>
    </location>
</feature>
<feature type="transmembrane region" description="Helical" evidence="5">
    <location>
        <begin position="422"/>
        <end position="440"/>
    </location>
</feature>
<evidence type="ECO:0000313" key="7">
    <source>
        <dbReference type="EMBL" id="NNH04085.1"/>
    </source>
</evidence>
<dbReference type="Proteomes" id="UP000543598">
    <property type="component" value="Unassembled WGS sequence"/>
</dbReference>
<evidence type="ECO:0000256" key="3">
    <source>
        <dbReference type="ARBA" id="ARBA00022989"/>
    </source>
</evidence>
<accession>A0A7Y2M097</accession>
<dbReference type="CDD" id="cd17321">
    <property type="entry name" value="MFS_MMR_MDR_like"/>
    <property type="match status" value="1"/>
</dbReference>
<dbReference type="Gene3D" id="1.20.1720.10">
    <property type="entry name" value="Multidrug resistance protein D"/>
    <property type="match status" value="1"/>
</dbReference>
<feature type="transmembrane region" description="Helical" evidence="5">
    <location>
        <begin position="314"/>
        <end position="336"/>
    </location>
</feature>
<dbReference type="InterPro" id="IPR020846">
    <property type="entry name" value="MFS_dom"/>
</dbReference>
<evidence type="ECO:0000256" key="5">
    <source>
        <dbReference type="SAM" id="Phobius"/>
    </source>
</evidence>
<evidence type="ECO:0000256" key="1">
    <source>
        <dbReference type="ARBA" id="ARBA00004651"/>
    </source>
</evidence>
<feature type="transmembrane region" description="Helical" evidence="5">
    <location>
        <begin position="12"/>
        <end position="29"/>
    </location>
</feature>
<feature type="transmembrane region" description="Helical" evidence="5">
    <location>
        <begin position="138"/>
        <end position="163"/>
    </location>
</feature>
<dbReference type="Gene3D" id="1.20.1250.20">
    <property type="entry name" value="MFS general substrate transporter like domains"/>
    <property type="match status" value="1"/>
</dbReference>
<evidence type="ECO:0000256" key="4">
    <source>
        <dbReference type="ARBA" id="ARBA00023136"/>
    </source>
</evidence>
<dbReference type="InterPro" id="IPR011701">
    <property type="entry name" value="MFS"/>
</dbReference>
<feature type="transmembrane region" description="Helical" evidence="5">
    <location>
        <begin position="80"/>
        <end position="99"/>
    </location>
</feature>
<keyword evidence="3 5" id="KW-1133">Transmembrane helix</keyword>
<dbReference type="AlphaFoldDB" id="A0A7Y2M097"/>
<comment type="subcellular location">
    <subcellularLocation>
        <location evidence="1">Cell membrane</location>
        <topology evidence="1">Multi-pass membrane protein</topology>
    </subcellularLocation>
</comment>
<dbReference type="PANTHER" id="PTHR42718:SF39">
    <property type="entry name" value="ACTINORHODIN TRANSPORTER-RELATED"/>
    <property type="match status" value="1"/>
</dbReference>
<keyword evidence="2 5" id="KW-0812">Transmembrane</keyword>
<feature type="transmembrane region" description="Helical" evidence="5">
    <location>
        <begin position="169"/>
        <end position="192"/>
    </location>
</feature>
<feature type="transmembrane region" description="Helical" evidence="5">
    <location>
        <begin position="49"/>
        <end position="68"/>
    </location>
</feature>
<evidence type="ECO:0000256" key="2">
    <source>
        <dbReference type="ARBA" id="ARBA00022692"/>
    </source>
</evidence>
<dbReference type="GO" id="GO:0005886">
    <property type="term" value="C:plasma membrane"/>
    <property type="evidence" value="ECO:0007669"/>
    <property type="project" value="UniProtKB-SubCell"/>
</dbReference>
<name>A0A7Y2M097_9MICO</name>
<dbReference type="EMBL" id="JABEMB010000011">
    <property type="protein sequence ID" value="NNH04085.1"/>
    <property type="molecule type" value="Genomic_DNA"/>
</dbReference>
<evidence type="ECO:0000313" key="8">
    <source>
        <dbReference type="Proteomes" id="UP000543598"/>
    </source>
</evidence>
<feature type="transmembrane region" description="Helical" evidence="5">
    <location>
        <begin position="213"/>
        <end position="235"/>
    </location>
</feature>
<keyword evidence="4 5" id="KW-0472">Membrane</keyword>
<organism evidence="7 8">
    <name type="scientific">Microbacterium ulmi</name>
    <dbReference type="NCBI Taxonomy" id="179095"/>
    <lineage>
        <taxon>Bacteria</taxon>
        <taxon>Bacillati</taxon>
        <taxon>Actinomycetota</taxon>
        <taxon>Actinomycetes</taxon>
        <taxon>Micrococcales</taxon>
        <taxon>Microbacteriaceae</taxon>
        <taxon>Microbacterium</taxon>
    </lineage>
</organism>
<feature type="transmembrane region" description="Helical" evidence="5">
    <location>
        <begin position="348"/>
        <end position="365"/>
    </location>
</feature>
<proteinExistence type="predicted"/>
<dbReference type="GO" id="GO:0022857">
    <property type="term" value="F:transmembrane transporter activity"/>
    <property type="evidence" value="ECO:0007669"/>
    <property type="project" value="InterPro"/>
</dbReference>
<dbReference type="SUPFAM" id="SSF103473">
    <property type="entry name" value="MFS general substrate transporter"/>
    <property type="match status" value="2"/>
</dbReference>
<feature type="domain" description="Major facilitator superfamily (MFS) profile" evidence="6">
    <location>
        <begin position="14"/>
        <end position="482"/>
    </location>
</feature>
<dbReference type="PANTHER" id="PTHR42718">
    <property type="entry name" value="MAJOR FACILITATOR SUPERFAMILY MULTIDRUG TRANSPORTER MFSC"/>
    <property type="match status" value="1"/>
</dbReference>
<feature type="transmembrane region" description="Helical" evidence="5">
    <location>
        <begin position="105"/>
        <end position="126"/>
    </location>
</feature>
<feature type="transmembrane region" description="Helical" evidence="5">
    <location>
        <begin position="241"/>
        <end position="259"/>
    </location>
</feature>
<reference evidence="7 8" key="1">
    <citation type="submission" date="2020-05" db="EMBL/GenBank/DDBJ databases">
        <title>MicrobeNet Type strains.</title>
        <authorList>
            <person name="Nicholson A.C."/>
        </authorList>
    </citation>
    <scope>NUCLEOTIDE SEQUENCE [LARGE SCALE GENOMIC DNA]</scope>
    <source>
        <strain evidence="7 8">JCM 14282</strain>
    </source>
</reference>